<name>A0ABT5QKY2_9GAMM</name>
<evidence type="ECO:0000313" key="5">
    <source>
        <dbReference type="Proteomes" id="UP001149821"/>
    </source>
</evidence>
<dbReference type="PANTHER" id="PTHR30055">
    <property type="entry name" value="HTH-TYPE TRANSCRIPTIONAL REGULATOR RUTR"/>
    <property type="match status" value="1"/>
</dbReference>
<dbReference type="EMBL" id="JAJUBB010000006">
    <property type="protein sequence ID" value="MDD1781645.1"/>
    <property type="molecule type" value="Genomic_DNA"/>
</dbReference>
<sequence>MAKRPGRPTGTSRAREALIEEATRFFLSKPYDKVSTRKIAESASVDVALIRYYFGNKAGLFEATVRENAAPIIANLRQAIQDGRVETLNDAVEAFYKVMSVGPNLPSLIFRCMMLDGQDQQRQAIEKLFHDIILPVQQMLFARFQEKGVLRDDIDPELARMSFFSLMVLPFIMPQGMAALQGISLNESYLLRLAGHNAALLQHGIFKVQGEPPL</sequence>
<dbReference type="InterPro" id="IPR036271">
    <property type="entry name" value="Tet_transcr_reg_TetR-rel_C_sf"/>
</dbReference>
<proteinExistence type="predicted"/>
<organism evidence="4 5">
    <name type="scientific">Enterovibrio qingdaonensis</name>
    <dbReference type="NCBI Taxonomy" id="2899818"/>
    <lineage>
        <taxon>Bacteria</taxon>
        <taxon>Pseudomonadati</taxon>
        <taxon>Pseudomonadota</taxon>
        <taxon>Gammaproteobacteria</taxon>
        <taxon>Vibrionales</taxon>
        <taxon>Vibrionaceae</taxon>
        <taxon>Enterovibrio</taxon>
    </lineage>
</organism>
<evidence type="ECO:0000313" key="4">
    <source>
        <dbReference type="EMBL" id="MDD1781645.1"/>
    </source>
</evidence>
<dbReference type="InterPro" id="IPR009057">
    <property type="entry name" value="Homeodomain-like_sf"/>
</dbReference>
<protein>
    <submittedName>
        <fullName evidence="4">TetR family transcriptional regulator</fullName>
    </submittedName>
</protein>
<comment type="caution">
    <text evidence="4">The sequence shown here is derived from an EMBL/GenBank/DDBJ whole genome shotgun (WGS) entry which is preliminary data.</text>
</comment>
<keyword evidence="1 2" id="KW-0238">DNA-binding</keyword>
<dbReference type="Gene3D" id="1.10.357.10">
    <property type="entry name" value="Tetracycline Repressor, domain 2"/>
    <property type="match status" value="1"/>
</dbReference>
<dbReference type="SUPFAM" id="SSF46689">
    <property type="entry name" value="Homeodomain-like"/>
    <property type="match status" value="1"/>
</dbReference>
<feature type="domain" description="HTH tetR-type" evidence="3">
    <location>
        <begin position="12"/>
        <end position="72"/>
    </location>
</feature>
<feature type="DNA-binding region" description="H-T-H motif" evidence="2">
    <location>
        <begin position="35"/>
        <end position="54"/>
    </location>
</feature>
<dbReference type="PROSITE" id="PS50977">
    <property type="entry name" value="HTH_TETR_2"/>
    <property type="match status" value="1"/>
</dbReference>
<evidence type="ECO:0000256" key="2">
    <source>
        <dbReference type="PROSITE-ProRule" id="PRU00335"/>
    </source>
</evidence>
<dbReference type="Pfam" id="PF00440">
    <property type="entry name" value="TetR_N"/>
    <property type="match status" value="1"/>
</dbReference>
<dbReference type="InterPro" id="IPR001647">
    <property type="entry name" value="HTH_TetR"/>
</dbReference>
<accession>A0ABT5QKY2</accession>
<dbReference type="PANTHER" id="PTHR30055:SF233">
    <property type="entry name" value="REGULATORY PROTEIN TETR"/>
    <property type="match status" value="1"/>
</dbReference>
<gene>
    <name evidence="4" type="ORF">LRP49_10610</name>
</gene>
<dbReference type="RefSeq" id="WP_274142105.1">
    <property type="nucleotide sequence ID" value="NZ_JAJUBB010000006.1"/>
</dbReference>
<reference evidence="4" key="1">
    <citation type="submission" date="2021-12" db="EMBL/GenBank/DDBJ databases">
        <title>Enterovibrio ZSDZ35 sp. nov. and Enterovibrio ZSDZ42 sp. nov., isolated from coastal seawater in Qingdao.</title>
        <authorList>
            <person name="Zhang P."/>
        </authorList>
    </citation>
    <scope>NUCLEOTIDE SEQUENCE</scope>
    <source>
        <strain evidence="4">ZSDZ35</strain>
    </source>
</reference>
<dbReference type="InterPro" id="IPR050109">
    <property type="entry name" value="HTH-type_TetR-like_transc_reg"/>
</dbReference>
<evidence type="ECO:0000259" key="3">
    <source>
        <dbReference type="PROSITE" id="PS50977"/>
    </source>
</evidence>
<evidence type="ECO:0000256" key="1">
    <source>
        <dbReference type="ARBA" id="ARBA00023125"/>
    </source>
</evidence>
<dbReference type="SUPFAM" id="SSF48498">
    <property type="entry name" value="Tetracyclin repressor-like, C-terminal domain"/>
    <property type="match status" value="1"/>
</dbReference>
<dbReference type="Proteomes" id="UP001149821">
    <property type="component" value="Unassembled WGS sequence"/>
</dbReference>
<keyword evidence="5" id="KW-1185">Reference proteome</keyword>